<dbReference type="CDD" id="cd03257">
    <property type="entry name" value="ABC_NikE_OppD_transporters"/>
    <property type="match status" value="1"/>
</dbReference>
<dbReference type="Gene3D" id="3.40.50.300">
    <property type="entry name" value="P-loop containing nucleotide triphosphate hydrolases"/>
    <property type="match status" value="1"/>
</dbReference>
<keyword evidence="8" id="KW-1278">Translocase</keyword>
<evidence type="ECO:0000256" key="10">
    <source>
        <dbReference type="SAM" id="MobiDB-lite"/>
    </source>
</evidence>
<dbReference type="PANTHER" id="PTHR43297">
    <property type="entry name" value="OLIGOPEPTIDE TRANSPORT ATP-BINDING PROTEIN APPD"/>
    <property type="match status" value="1"/>
</dbReference>
<comment type="subcellular location">
    <subcellularLocation>
        <location evidence="1">Cell membrane</location>
        <topology evidence="1">Peripheral membrane protein</topology>
    </subcellularLocation>
</comment>
<keyword evidence="4" id="KW-1003">Cell membrane</keyword>
<keyword evidence="3" id="KW-0813">Transport</keyword>
<evidence type="ECO:0000313" key="13">
    <source>
        <dbReference type="Proteomes" id="UP001596306"/>
    </source>
</evidence>
<accession>A0ABW1VFX5</accession>
<reference evidence="13" key="1">
    <citation type="journal article" date="2019" name="Int. J. Syst. Evol. Microbiol.">
        <title>The Global Catalogue of Microorganisms (GCM) 10K type strain sequencing project: providing services to taxonomists for standard genome sequencing and annotation.</title>
        <authorList>
            <consortium name="The Broad Institute Genomics Platform"/>
            <consortium name="The Broad Institute Genome Sequencing Center for Infectious Disease"/>
            <person name="Wu L."/>
            <person name="Ma J."/>
        </authorList>
    </citation>
    <scope>NUCLEOTIDE SEQUENCE [LARGE SCALE GENOMIC DNA]</scope>
    <source>
        <strain evidence="13">CCUG 43304</strain>
    </source>
</reference>
<gene>
    <name evidence="12" type="ORF">ACFQB0_11355</name>
</gene>
<evidence type="ECO:0000256" key="6">
    <source>
        <dbReference type="ARBA" id="ARBA00022741"/>
    </source>
</evidence>
<evidence type="ECO:0000313" key="12">
    <source>
        <dbReference type="EMBL" id="MFC6356703.1"/>
    </source>
</evidence>
<proteinExistence type="inferred from homology"/>
<evidence type="ECO:0000256" key="1">
    <source>
        <dbReference type="ARBA" id="ARBA00004202"/>
    </source>
</evidence>
<feature type="region of interest" description="Disordered" evidence="10">
    <location>
        <begin position="265"/>
        <end position="284"/>
    </location>
</feature>
<dbReference type="EMBL" id="JBHSTP010000002">
    <property type="protein sequence ID" value="MFC6356703.1"/>
    <property type="molecule type" value="Genomic_DNA"/>
</dbReference>
<dbReference type="InterPro" id="IPR003593">
    <property type="entry name" value="AAA+_ATPase"/>
</dbReference>
<dbReference type="SUPFAM" id="SSF52540">
    <property type="entry name" value="P-loop containing nucleoside triphosphate hydrolases"/>
    <property type="match status" value="1"/>
</dbReference>
<sequence length="284" mass="29780">MDETTMLSVTNLSVSIDGQPVVSGLDFELKNGERLCLLGASGSGKSTIAAALTGTLAATTRVTGSIDIRGHEVAGVPISRRPPEARAAAIFQDSLSSLNPLVTVRRQLLQPFLRRGVRGRAADTAVESLLARVGIEQPRRLLARYPGELSGGQRQRICIAVALAGTPGLVVADEPTTALDVVTQARVLDLLRELSDDRRMTLLLITHDLAVAAKLCERAIVLAGGRAVESAPMDELIAAPQHPYTRALIDAASVTVSALHLASQVDPTSTSGLPSPGPAREVSP</sequence>
<keyword evidence="5" id="KW-0997">Cell inner membrane</keyword>
<evidence type="ECO:0000256" key="8">
    <source>
        <dbReference type="ARBA" id="ARBA00022967"/>
    </source>
</evidence>
<evidence type="ECO:0000256" key="4">
    <source>
        <dbReference type="ARBA" id="ARBA00022475"/>
    </source>
</evidence>
<dbReference type="Pfam" id="PF00005">
    <property type="entry name" value="ABC_tran"/>
    <property type="match status" value="1"/>
</dbReference>
<evidence type="ECO:0000256" key="5">
    <source>
        <dbReference type="ARBA" id="ARBA00022519"/>
    </source>
</evidence>
<comment type="caution">
    <text evidence="12">The sequence shown here is derived from an EMBL/GenBank/DDBJ whole genome shotgun (WGS) entry which is preliminary data.</text>
</comment>
<feature type="domain" description="ABC transporter" evidence="11">
    <location>
        <begin position="7"/>
        <end position="249"/>
    </location>
</feature>
<evidence type="ECO:0000256" key="9">
    <source>
        <dbReference type="ARBA" id="ARBA00023136"/>
    </source>
</evidence>
<keyword evidence="13" id="KW-1185">Reference proteome</keyword>
<keyword evidence="6" id="KW-0547">Nucleotide-binding</keyword>
<dbReference type="InterPro" id="IPR027417">
    <property type="entry name" value="P-loop_NTPase"/>
</dbReference>
<dbReference type="RefSeq" id="WP_386731491.1">
    <property type="nucleotide sequence ID" value="NZ_JBHSTP010000002.1"/>
</dbReference>
<comment type="similarity">
    <text evidence="2">Belongs to the ABC transporter superfamily.</text>
</comment>
<evidence type="ECO:0000256" key="2">
    <source>
        <dbReference type="ARBA" id="ARBA00005417"/>
    </source>
</evidence>
<dbReference type="InterPro" id="IPR017871">
    <property type="entry name" value="ABC_transporter-like_CS"/>
</dbReference>
<dbReference type="InterPro" id="IPR003439">
    <property type="entry name" value="ABC_transporter-like_ATP-bd"/>
</dbReference>
<evidence type="ECO:0000256" key="3">
    <source>
        <dbReference type="ARBA" id="ARBA00022448"/>
    </source>
</evidence>
<protein>
    <submittedName>
        <fullName evidence="12">ATP-binding cassette domain-containing protein</fullName>
    </submittedName>
</protein>
<dbReference type="PROSITE" id="PS00211">
    <property type="entry name" value="ABC_TRANSPORTER_1"/>
    <property type="match status" value="1"/>
</dbReference>
<dbReference type="PROSITE" id="PS50893">
    <property type="entry name" value="ABC_TRANSPORTER_2"/>
    <property type="match status" value="1"/>
</dbReference>
<dbReference type="SMART" id="SM00382">
    <property type="entry name" value="AAA"/>
    <property type="match status" value="1"/>
</dbReference>
<evidence type="ECO:0000256" key="7">
    <source>
        <dbReference type="ARBA" id="ARBA00022840"/>
    </source>
</evidence>
<keyword evidence="7 12" id="KW-0067">ATP-binding</keyword>
<organism evidence="12 13">
    <name type="scientific">Luethyella okanaganae</name>
    <dbReference type="NCBI Taxonomy" id="69372"/>
    <lineage>
        <taxon>Bacteria</taxon>
        <taxon>Bacillati</taxon>
        <taxon>Actinomycetota</taxon>
        <taxon>Actinomycetes</taxon>
        <taxon>Micrococcales</taxon>
        <taxon>Microbacteriaceae</taxon>
        <taxon>Luethyella</taxon>
    </lineage>
</organism>
<dbReference type="GO" id="GO:0005524">
    <property type="term" value="F:ATP binding"/>
    <property type="evidence" value="ECO:0007669"/>
    <property type="project" value="UniProtKB-KW"/>
</dbReference>
<evidence type="ECO:0000259" key="11">
    <source>
        <dbReference type="PROSITE" id="PS50893"/>
    </source>
</evidence>
<dbReference type="Proteomes" id="UP001596306">
    <property type="component" value="Unassembled WGS sequence"/>
</dbReference>
<name>A0ABW1VFX5_9MICO</name>
<keyword evidence="9" id="KW-0472">Membrane</keyword>
<dbReference type="InterPro" id="IPR050388">
    <property type="entry name" value="ABC_Ni/Peptide_Import"/>
</dbReference>
<dbReference type="PANTHER" id="PTHR43297:SF14">
    <property type="entry name" value="ATPASE AAA-TYPE CORE DOMAIN-CONTAINING PROTEIN"/>
    <property type="match status" value="1"/>
</dbReference>